<comment type="caution">
    <text evidence="2">The sequence shown here is derived from an EMBL/GenBank/DDBJ whole genome shotgun (WGS) entry which is preliminary data.</text>
</comment>
<dbReference type="Proteomes" id="UP000299102">
    <property type="component" value="Unassembled WGS sequence"/>
</dbReference>
<proteinExistence type="predicted"/>
<protein>
    <submittedName>
        <fullName evidence="2">Uncharacterized protein</fullName>
    </submittedName>
</protein>
<dbReference type="AlphaFoldDB" id="A0A4C1UPF0"/>
<keyword evidence="3" id="KW-1185">Reference proteome</keyword>
<feature type="region of interest" description="Disordered" evidence="1">
    <location>
        <begin position="43"/>
        <end position="62"/>
    </location>
</feature>
<reference evidence="2 3" key="1">
    <citation type="journal article" date="2019" name="Commun. Biol.">
        <title>The bagworm genome reveals a unique fibroin gene that provides high tensile strength.</title>
        <authorList>
            <person name="Kono N."/>
            <person name="Nakamura H."/>
            <person name="Ohtoshi R."/>
            <person name="Tomita M."/>
            <person name="Numata K."/>
            <person name="Arakawa K."/>
        </authorList>
    </citation>
    <scope>NUCLEOTIDE SEQUENCE [LARGE SCALE GENOMIC DNA]</scope>
</reference>
<feature type="region of interest" description="Disordered" evidence="1">
    <location>
        <begin position="89"/>
        <end position="110"/>
    </location>
</feature>
<organism evidence="2 3">
    <name type="scientific">Eumeta variegata</name>
    <name type="common">Bagworm moth</name>
    <name type="synonym">Eumeta japonica</name>
    <dbReference type="NCBI Taxonomy" id="151549"/>
    <lineage>
        <taxon>Eukaryota</taxon>
        <taxon>Metazoa</taxon>
        <taxon>Ecdysozoa</taxon>
        <taxon>Arthropoda</taxon>
        <taxon>Hexapoda</taxon>
        <taxon>Insecta</taxon>
        <taxon>Pterygota</taxon>
        <taxon>Neoptera</taxon>
        <taxon>Endopterygota</taxon>
        <taxon>Lepidoptera</taxon>
        <taxon>Glossata</taxon>
        <taxon>Ditrysia</taxon>
        <taxon>Tineoidea</taxon>
        <taxon>Psychidae</taxon>
        <taxon>Oiketicinae</taxon>
        <taxon>Eumeta</taxon>
    </lineage>
</organism>
<accession>A0A4C1UPF0</accession>
<evidence type="ECO:0000313" key="3">
    <source>
        <dbReference type="Proteomes" id="UP000299102"/>
    </source>
</evidence>
<evidence type="ECO:0000313" key="2">
    <source>
        <dbReference type="EMBL" id="GBP27852.1"/>
    </source>
</evidence>
<feature type="compositionally biased region" description="Basic and acidic residues" evidence="1">
    <location>
        <begin position="44"/>
        <end position="61"/>
    </location>
</feature>
<feature type="compositionally biased region" description="Low complexity" evidence="1">
    <location>
        <begin position="98"/>
        <end position="108"/>
    </location>
</feature>
<dbReference type="EMBL" id="BGZK01000200">
    <property type="protein sequence ID" value="GBP27852.1"/>
    <property type="molecule type" value="Genomic_DNA"/>
</dbReference>
<sequence>MSSAVCGALGTLHANSISMRQGEPSKTHKTRILDTIRNAINSQHLDRPWRDGSDAGGRGRTESNLAVCRPEIWARHNEKVAVCLDSCGRPRDRRRRAPPGAAEGAIGASDGNGALVEFGALRLDLRKVPLSELKR</sequence>
<evidence type="ECO:0000256" key="1">
    <source>
        <dbReference type="SAM" id="MobiDB-lite"/>
    </source>
</evidence>
<name>A0A4C1UPF0_EUMVA</name>
<gene>
    <name evidence="2" type="ORF">EVAR_14040_1</name>
</gene>